<feature type="region of interest" description="Disordered" evidence="1">
    <location>
        <begin position="60"/>
        <end position="85"/>
    </location>
</feature>
<dbReference type="EMBL" id="CAEZZS010000053">
    <property type="protein sequence ID" value="CAB4781465.1"/>
    <property type="molecule type" value="Genomic_DNA"/>
</dbReference>
<dbReference type="InterPro" id="IPR000601">
    <property type="entry name" value="PKD_dom"/>
</dbReference>
<protein>
    <submittedName>
        <fullName evidence="7">Unannotated protein</fullName>
    </submittedName>
</protein>
<dbReference type="EMBL" id="CAEZYJ010000144">
    <property type="protein sequence ID" value="CAB4725093.1"/>
    <property type="molecule type" value="Genomic_DNA"/>
</dbReference>
<evidence type="ECO:0000313" key="3">
    <source>
        <dbReference type="EMBL" id="CAB4605392.1"/>
    </source>
</evidence>
<evidence type="ECO:0000313" key="6">
    <source>
        <dbReference type="EMBL" id="CAB4781465.1"/>
    </source>
</evidence>
<dbReference type="PROSITE" id="PS50093">
    <property type="entry name" value="PKD"/>
    <property type="match status" value="1"/>
</dbReference>
<organism evidence="7">
    <name type="scientific">freshwater metagenome</name>
    <dbReference type="NCBI Taxonomy" id="449393"/>
    <lineage>
        <taxon>unclassified sequences</taxon>
        <taxon>metagenomes</taxon>
        <taxon>ecological metagenomes</taxon>
    </lineage>
</organism>
<evidence type="ECO:0000313" key="4">
    <source>
        <dbReference type="EMBL" id="CAB4689807.1"/>
    </source>
</evidence>
<evidence type="ECO:0000256" key="1">
    <source>
        <dbReference type="SAM" id="MobiDB-lite"/>
    </source>
</evidence>
<evidence type="ECO:0000259" key="2">
    <source>
        <dbReference type="PROSITE" id="PS50093"/>
    </source>
</evidence>
<evidence type="ECO:0000313" key="5">
    <source>
        <dbReference type="EMBL" id="CAB4725093.1"/>
    </source>
</evidence>
<sequence length="237" mass="26669">MANRVELSLRFFNILIISSLIFAFQENTFSIAADCTKTCIDLTVENGELVITGKRTPIKPKYIPRPAPKPRSTSVPTSNPDHQVTRKPRIVPVRKKVVRKSLNDQVREILPTASIYLQPQSGALIHEPVIFWTDSPRNFKKSLSLLDVKIDLDLTVKFLWNWGDGSNFGTTLIGAPFPSFEITHIYSQSGLNKVSLSSNWSGRYRLDGGVWQQIPGVITTMRSTQIQIRQARTVFTG</sequence>
<evidence type="ECO:0000313" key="7">
    <source>
        <dbReference type="EMBL" id="CAB4868416.1"/>
    </source>
</evidence>
<proteinExistence type="predicted"/>
<name>A0A6J7DD53_9ZZZZ</name>
<dbReference type="EMBL" id="CAFBLI010000053">
    <property type="protein sequence ID" value="CAB4868416.1"/>
    <property type="molecule type" value="Genomic_DNA"/>
</dbReference>
<feature type="compositionally biased region" description="Polar residues" evidence="1">
    <location>
        <begin position="71"/>
        <end position="82"/>
    </location>
</feature>
<gene>
    <name evidence="3" type="ORF">UFOPK1811_01091</name>
    <name evidence="4" type="ORF">UFOPK2360_01076</name>
    <name evidence="5" type="ORF">UFOPK2659_00917</name>
    <name evidence="6" type="ORF">UFOPK2922_01072</name>
    <name evidence="7" type="ORF">UFOPK3306_00794</name>
</gene>
<dbReference type="EMBL" id="CAEZUJ010000053">
    <property type="protein sequence ID" value="CAB4605392.1"/>
    <property type="molecule type" value="Genomic_DNA"/>
</dbReference>
<dbReference type="AlphaFoldDB" id="A0A6J7DD53"/>
<feature type="domain" description="PKD" evidence="2">
    <location>
        <begin position="156"/>
        <end position="199"/>
    </location>
</feature>
<reference evidence="7" key="1">
    <citation type="submission" date="2020-05" db="EMBL/GenBank/DDBJ databases">
        <authorList>
            <person name="Chiriac C."/>
            <person name="Salcher M."/>
            <person name="Ghai R."/>
            <person name="Kavagutti S V."/>
        </authorList>
    </citation>
    <scope>NUCLEOTIDE SEQUENCE</scope>
</reference>
<dbReference type="EMBL" id="CAEZXH010000074">
    <property type="protein sequence ID" value="CAB4689807.1"/>
    <property type="molecule type" value="Genomic_DNA"/>
</dbReference>
<accession>A0A6J7DD53</accession>